<organism evidence="7 8">
    <name type="scientific">Methylobacterium tarhaniae</name>
    <dbReference type="NCBI Taxonomy" id="1187852"/>
    <lineage>
        <taxon>Bacteria</taxon>
        <taxon>Pseudomonadati</taxon>
        <taxon>Pseudomonadota</taxon>
        <taxon>Alphaproteobacteria</taxon>
        <taxon>Hyphomicrobiales</taxon>
        <taxon>Methylobacteriaceae</taxon>
        <taxon>Methylobacterium</taxon>
    </lineage>
</organism>
<sequence>MHPAAPSPHGARPEVTHRRLLALAVPMTLANVTTPLLGLVGTAAVGRLGDAALLGALALGAVVFDYLFWTFGALRMATAGLTAQATGAGDREEIDRTLARALAAALAVGLAMVALQAPLGTAALRLSGASPAVNAALSDYFAVRIWCAPFTLANYVILGSALGRGRTDLGLALQVAINVVNVALTLPFVLGLGYGVAGAAFATVLAEIAGTALGLVVLHRLGSRPWRVPLREVVERTGLTRMLSVNGDVMVRTLALITALALFTGLGAREGDVTLAANAVLQNLFLIGSFFLDGFATAAEVLCGQALGARDEGAFRGAVRLSLGWCLGFALAVSGLFLAVGGAFIDAITTAPEVRAFARDYLVYAALTPLAAAAAFAFDGVYIGATWTRAMRNLMLAALAVDAAMLAATRDLGNTGLWLAMLAFLAARGLGQALLYPRLAAGAFPPARVGVLTEATR</sequence>
<dbReference type="GO" id="GO:0042910">
    <property type="term" value="F:xenobiotic transmembrane transporter activity"/>
    <property type="evidence" value="ECO:0007669"/>
    <property type="project" value="InterPro"/>
</dbReference>
<protein>
    <submittedName>
        <fullName evidence="7">XRE family transcriptional regulator</fullName>
    </submittedName>
</protein>
<feature type="transmembrane region" description="Helical" evidence="6">
    <location>
        <begin position="416"/>
        <end position="436"/>
    </location>
</feature>
<comment type="similarity">
    <text evidence="2">Belongs to the multi antimicrobial extrusion (MATE) (TC 2.A.66.1) family.</text>
</comment>
<keyword evidence="3 6" id="KW-0812">Transmembrane</keyword>
<feature type="transmembrane region" description="Helical" evidence="6">
    <location>
        <begin position="51"/>
        <end position="69"/>
    </location>
</feature>
<evidence type="ECO:0000256" key="3">
    <source>
        <dbReference type="ARBA" id="ARBA00022692"/>
    </source>
</evidence>
<gene>
    <name evidence="7" type="ORF">VQ03_00695</name>
</gene>
<feature type="transmembrane region" description="Helical" evidence="6">
    <location>
        <begin position="249"/>
        <end position="268"/>
    </location>
</feature>
<accession>A0A0J6VZY3</accession>
<evidence type="ECO:0000256" key="6">
    <source>
        <dbReference type="SAM" id="Phobius"/>
    </source>
</evidence>
<evidence type="ECO:0000256" key="1">
    <source>
        <dbReference type="ARBA" id="ARBA00004141"/>
    </source>
</evidence>
<feature type="transmembrane region" description="Helical" evidence="6">
    <location>
        <begin position="280"/>
        <end position="302"/>
    </location>
</feature>
<dbReference type="CDD" id="cd13136">
    <property type="entry name" value="MATE_DinF_like"/>
    <property type="match status" value="1"/>
</dbReference>
<proteinExistence type="inferred from homology"/>
<feature type="transmembrane region" description="Helical" evidence="6">
    <location>
        <begin position="323"/>
        <end position="349"/>
    </location>
</feature>
<evidence type="ECO:0000256" key="4">
    <source>
        <dbReference type="ARBA" id="ARBA00022989"/>
    </source>
</evidence>
<reference evidence="7 8" key="1">
    <citation type="submission" date="2015-03" db="EMBL/GenBank/DDBJ databases">
        <title>Genome sequencing of Methylobacterium tarhaniae DSM 25844.</title>
        <authorList>
            <person name="Chaudhry V."/>
            <person name="Patil P.B."/>
        </authorList>
    </citation>
    <scope>NUCLEOTIDE SEQUENCE [LARGE SCALE GENOMIC DNA]</scope>
    <source>
        <strain evidence="7 8">DSM 25844</strain>
    </source>
</reference>
<evidence type="ECO:0000313" key="7">
    <source>
        <dbReference type="EMBL" id="KMO44861.1"/>
    </source>
</evidence>
<name>A0A0J6VZY3_9HYPH</name>
<dbReference type="EMBL" id="LABZ01000006">
    <property type="protein sequence ID" value="KMO44861.1"/>
    <property type="molecule type" value="Genomic_DNA"/>
</dbReference>
<dbReference type="InterPro" id="IPR044644">
    <property type="entry name" value="DinF-like"/>
</dbReference>
<comment type="subcellular location">
    <subcellularLocation>
        <location evidence="1">Membrane</location>
        <topology evidence="1">Multi-pass membrane protein</topology>
    </subcellularLocation>
</comment>
<feature type="transmembrane region" description="Helical" evidence="6">
    <location>
        <begin position="196"/>
        <end position="218"/>
    </location>
</feature>
<dbReference type="GO" id="GO:0015297">
    <property type="term" value="F:antiporter activity"/>
    <property type="evidence" value="ECO:0007669"/>
    <property type="project" value="InterPro"/>
</dbReference>
<feature type="transmembrane region" description="Helical" evidence="6">
    <location>
        <begin position="169"/>
        <end position="190"/>
    </location>
</feature>
<feature type="transmembrane region" description="Helical" evidence="6">
    <location>
        <begin position="361"/>
        <end position="382"/>
    </location>
</feature>
<dbReference type="Pfam" id="PF01554">
    <property type="entry name" value="MatE"/>
    <property type="match status" value="2"/>
</dbReference>
<dbReference type="OrthoDB" id="9789527at2"/>
<feature type="transmembrane region" description="Helical" evidence="6">
    <location>
        <begin position="141"/>
        <end position="162"/>
    </location>
</feature>
<comment type="caution">
    <text evidence="7">The sequence shown here is derived from an EMBL/GenBank/DDBJ whole genome shotgun (WGS) entry which is preliminary data.</text>
</comment>
<feature type="transmembrane region" description="Helical" evidence="6">
    <location>
        <begin position="20"/>
        <end position="45"/>
    </location>
</feature>
<evidence type="ECO:0000256" key="5">
    <source>
        <dbReference type="ARBA" id="ARBA00023136"/>
    </source>
</evidence>
<dbReference type="GO" id="GO:0005886">
    <property type="term" value="C:plasma membrane"/>
    <property type="evidence" value="ECO:0007669"/>
    <property type="project" value="TreeGrafter"/>
</dbReference>
<keyword evidence="8" id="KW-1185">Reference proteome</keyword>
<keyword evidence="4 6" id="KW-1133">Transmembrane helix</keyword>
<feature type="transmembrane region" description="Helical" evidence="6">
    <location>
        <begin position="101"/>
        <end position="121"/>
    </location>
</feature>
<keyword evidence="5 6" id="KW-0472">Membrane</keyword>
<dbReference type="RefSeq" id="WP_048448927.1">
    <property type="nucleotide sequence ID" value="NZ_LABZ01000006.1"/>
</dbReference>
<dbReference type="PANTHER" id="PTHR42893:SF46">
    <property type="entry name" value="PROTEIN DETOXIFICATION 44, CHLOROPLASTIC"/>
    <property type="match status" value="1"/>
</dbReference>
<evidence type="ECO:0000256" key="2">
    <source>
        <dbReference type="ARBA" id="ARBA00010199"/>
    </source>
</evidence>
<dbReference type="PANTHER" id="PTHR42893">
    <property type="entry name" value="PROTEIN DETOXIFICATION 44, CHLOROPLASTIC-RELATED"/>
    <property type="match status" value="1"/>
</dbReference>
<dbReference type="InterPro" id="IPR002528">
    <property type="entry name" value="MATE_fam"/>
</dbReference>
<evidence type="ECO:0000313" key="8">
    <source>
        <dbReference type="Proteomes" id="UP000036449"/>
    </source>
</evidence>
<dbReference type="Proteomes" id="UP000036449">
    <property type="component" value="Unassembled WGS sequence"/>
</dbReference>
<dbReference type="PATRIC" id="fig|1187852.3.peg.5690"/>
<dbReference type="NCBIfam" id="TIGR00797">
    <property type="entry name" value="matE"/>
    <property type="match status" value="1"/>
</dbReference>
<dbReference type="AlphaFoldDB" id="A0A0J6VZY3"/>